<evidence type="ECO:0000313" key="2">
    <source>
        <dbReference type="Proteomes" id="UP001143480"/>
    </source>
</evidence>
<dbReference type="Proteomes" id="UP001143480">
    <property type="component" value="Unassembled WGS sequence"/>
</dbReference>
<name>A0A9W6NQX4_9ACTN</name>
<reference evidence="1" key="2">
    <citation type="submission" date="2023-01" db="EMBL/GenBank/DDBJ databases">
        <authorList>
            <person name="Sun Q."/>
            <person name="Evtushenko L."/>
        </authorList>
    </citation>
    <scope>NUCLEOTIDE SEQUENCE</scope>
    <source>
        <strain evidence="1">VKM Ac-1321</strain>
    </source>
</reference>
<dbReference type="AlphaFoldDB" id="A0A9W6NQX4"/>
<organism evidence="1 2">
    <name type="scientific">Dactylosporangium matsuzakiense</name>
    <dbReference type="NCBI Taxonomy" id="53360"/>
    <lineage>
        <taxon>Bacteria</taxon>
        <taxon>Bacillati</taxon>
        <taxon>Actinomycetota</taxon>
        <taxon>Actinomycetes</taxon>
        <taxon>Micromonosporales</taxon>
        <taxon>Micromonosporaceae</taxon>
        <taxon>Dactylosporangium</taxon>
    </lineage>
</organism>
<reference evidence="1" key="1">
    <citation type="journal article" date="2014" name="Int. J. Syst. Evol. Microbiol.">
        <title>Complete genome sequence of Corynebacterium casei LMG S-19264T (=DSM 44701T), isolated from a smear-ripened cheese.</title>
        <authorList>
            <consortium name="US DOE Joint Genome Institute (JGI-PGF)"/>
            <person name="Walter F."/>
            <person name="Albersmeier A."/>
            <person name="Kalinowski J."/>
            <person name="Ruckert C."/>
        </authorList>
    </citation>
    <scope>NUCLEOTIDE SEQUENCE</scope>
    <source>
        <strain evidence="1">VKM Ac-1321</strain>
    </source>
</reference>
<gene>
    <name evidence="1" type="ORF">GCM10017581_074430</name>
</gene>
<comment type="caution">
    <text evidence="1">The sequence shown here is derived from an EMBL/GenBank/DDBJ whole genome shotgun (WGS) entry which is preliminary data.</text>
</comment>
<evidence type="ECO:0000313" key="1">
    <source>
        <dbReference type="EMBL" id="GLL05696.1"/>
    </source>
</evidence>
<accession>A0A9W6NQX4</accession>
<keyword evidence="2" id="KW-1185">Reference proteome</keyword>
<protein>
    <submittedName>
        <fullName evidence="1">Uncharacterized protein</fullName>
    </submittedName>
</protein>
<proteinExistence type="predicted"/>
<dbReference type="EMBL" id="BSFP01000061">
    <property type="protein sequence ID" value="GLL05696.1"/>
    <property type="molecule type" value="Genomic_DNA"/>
</dbReference>
<sequence length="78" mass="7864">MTSNRGPAGMVLIGSAELAIGGALLAAALFDLAPAAGPGRFAVPPQRTATMQPGGVIPVRVDPHDSTTMAADWDRLPA</sequence>
<dbReference type="RefSeq" id="WP_261958904.1">
    <property type="nucleotide sequence ID" value="NZ_BAAAXA010000001.1"/>
</dbReference>